<protein>
    <submittedName>
        <fullName evidence="6">Thioredoxin</fullName>
    </submittedName>
</protein>
<dbReference type="Gene3D" id="3.40.30.10">
    <property type="entry name" value="Glutaredoxin"/>
    <property type="match status" value="1"/>
</dbReference>
<dbReference type="PROSITE" id="PS51257">
    <property type="entry name" value="PROKAR_LIPOPROTEIN"/>
    <property type="match status" value="1"/>
</dbReference>
<dbReference type="InterPro" id="IPR036249">
    <property type="entry name" value="Thioredoxin-like_sf"/>
</dbReference>
<organism evidence="6 7">
    <name type="scientific">Campylobacter fetus subsp. testudinum</name>
    <dbReference type="NCBI Taxonomy" id="1507806"/>
    <lineage>
        <taxon>Bacteria</taxon>
        <taxon>Pseudomonadati</taxon>
        <taxon>Campylobacterota</taxon>
        <taxon>Epsilonproteobacteria</taxon>
        <taxon>Campylobacterales</taxon>
        <taxon>Campylobacteraceae</taxon>
        <taxon>Campylobacter</taxon>
    </lineage>
</organism>
<dbReference type="SUPFAM" id="SSF52833">
    <property type="entry name" value="Thioredoxin-like"/>
    <property type="match status" value="1"/>
</dbReference>
<dbReference type="PANTHER" id="PTHR42852:SF6">
    <property type="entry name" value="THIOL:DISULFIDE INTERCHANGE PROTEIN DSBE"/>
    <property type="match status" value="1"/>
</dbReference>
<gene>
    <name evidence="6" type="ORF">CFT12S02225_08800</name>
</gene>
<proteinExistence type="predicted"/>
<sequence length="182" mass="20630">MKSRSLIIAFLLIFAYGCSKEGKNEETSESSSAVIGEDYSRAFSLSLNSGKTIYMQRSQKGFDIEDNNKAVLFAFFATWCPPCKAEIPYLVNLQDKFEKNLRVVGVLMEDRTNDEIKEFIKMYNINYDIAYGDNNYFFAKALGGVVGIPFMVLYYPDGKYANAYTGMVPLEMLESDVKKVIL</sequence>
<evidence type="ECO:0000313" key="7">
    <source>
        <dbReference type="Proteomes" id="UP000093100"/>
    </source>
</evidence>
<comment type="caution">
    <text evidence="6">The sequence shown here is derived from an EMBL/GenBank/DDBJ whole genome shotgun (WGS) entry which is preliminary data.</text>
</comment>
<dbReference type="GO" id="GO:0030313">
    <property type="term" value="C:cell envelope"/>
    <property type="evidence" value="ECO:0007669"/>
    <property type="project" value="UniProtKB-SubCell"/>
</dbReference>
<dbReference type="RefSeq" id="WP_023384590.1">
    <property type="nucleotide sequence ID" value="NZ_CP009226.1"/>
</dbReference>
<evidence type="ECO:0000313" key="6">
    <source>
        <dbReference type="EMBL" id="OCR90027.1"/>
    </source>
</evidence>
<name>A0AAX0H8Z1_CAMFE</name>
<keyword evidence="2" id="KW-0201">Cytochrome c-type biogenesis</keyword>
<feature type="domain" description="Thioredoxin" evidence="5">
    <location>
        <begin position="19"/>
        <end position="182"/>
    </location>
</feature>
<comment type="subcellular location">
    <subcellularLocation>
        <location evidence="1">Cell envelope</location>
    </subcellularLocation>
</comment>
<dbReference type="InterPro" id="IPR050553">
    <property type="entry name" value="Thioredoxin_ResA/DsbE_sf"/>
</dbReference>
<keyword evidence="4" id="KW-0676">Redox-active center</keyword>
<reference evidence="6 7" key="1">
    <citation type="journal article" date="2016" name="Genome Biol. Evol.">
        <title>Comparative Genomics of Campylobacter fetus from Reptiles and Mammals Reveals Divergent Evolution in Host-Associated Lineages.</title>
        <authorList>
            <person name="Gilbert M.J."/>
            <person name="Miller W.G."/>
            <person name="Yee E."/>
            <person name="Zomer A.L."/>
            <person name="van der Graaf-van Bloois L."/>
            <person name="Fitzgerald C."/>
            <person name="Forbes K.J."/>
            <person name="Meric G."/>
            <person name="Sheppard S.K."/>
            <person name="Wagenaar J.A."/>
            <person name="Duim B."/>
        </authorList>
    </citation>
    <scope>NUCLEOTIDE SEQUENCE [LARGE SCALE GENOMIC DNA]</scope>
    <source>
        <strain evidence="6 7">12S02225-3</strain>
    </source>
</reference>
<dbReference type="Pfam" id="PF08534">
    <property type="entry name" value="Redoxin"/>
    <property type="match status" value="1"/>
</dbReference>
<evidence type="ECO:0000256" key="2">
    <source>
        <dbReference type="ARBA" id="ARBA00022748"/>
    </source>
</evidence>
<dbReference type="PANTHER" id="PTHR42852">
    <property type="entry name" value="THIOL:DISULFIDE INTERCHANGE PROTEIN DSBE"/>
    <property type="match status" value="1"/>
</dbReference>
<evidence type="ECO:0000259" key="5">
    <source>
        <dbReference type="PROSITE" id="PS51352"/>
    </source>
</evidence>
<evidence type="ECO:0000256" key="3">
    <source>
        <dbReference type="ARBA" id="ARBA00023157"/>
    </source>
</evidence>
<evidence type="ECO:0000256" key="4">
    <source>
        <dbReference type="ARBA" id="ARBA00023284"/>
    </source>
</evidence>
<dbReference type="CDD" id="cd02966">
    <property type="entry name" value="TlpA_like_family"/>
    <property type="match status" value="1"/>
</dbReference>
<dbReference type="Proteomes" id="UP000093100">
    <property type="component" value="Unassembled WGS sequence"/>
</dbReference>
<dbReference type="KEGG" id="cfp:CR44_02565"/>
<dbReference type="AlphaFoldDB" id="A0AAX0H8Z1"/>
<dbReference type="GO" id="GO:0016491">
    <property type="term" value="F:oxidoreductase activity"/>
    <property type="evidence" value="ECO:0007669"/>
    <property type="project" value="InterPro"/>
</dbReference>
<evidence type="ECO:0000256" key="1">
    <source>
        <dbReference type="ARBA" id="ARBA00004196"/>
    </source>
</evidence>
<dbReference type="InterPro" id="IPR013766">
    <property type="entry name" value="Thioredoxin_domain"/>
</dbReference>
<dbReference type="GO" id="GO:0017004">
    <property type="term" value="P:cytochrome complex assembly"/>
    <property type="evidence" value="ECO:0007669"/>
    <property type="project" value="UniProtKB-KW"/>
</dbReference>
<dbReference type="InterPro" id="IPR013740">
    <property type="entry name" value="Redoxin"/>
</dbReference>
<dbReference type="PROSITE" id="PS51352">
    <property type="entry name" value="THIOREDOXIN_2"/>
    <property type="match status" value="1"/>
</dbReference>
<accession>A0AAX0H8Z1</accession>
<dbReference type="EMBL" id="LFLK01000013">
    <property type="protein sequence ID" value="OCR90027.1"/>
    <property type="molecule type" value="Genomic_DNA"/>
</dbReference>
<keyword evidence="3" id="KW-1015">Disulfide bond</keyword>